<comment type="pathway">
    <text evidence="9">Protein modification; lipoprotein biosynthesis (signal peptide cleavage).</text>
</comment>
<dbReference type="NCBIfam" id="TIGR00077">
    <property type="entry name" value="lspA"/>
    <property type="match status" value="1"/>
</dbReference>
<dbReference type="PROSITE" id="PS00855">
    <property type="entry name" value="SPASE_II"/>
    <property type="match status" value="1"/>
</dbReference>
<keyword evidence="5 9" id="KW-0064">Aspartyl protease</keyword>
<evidence type="ECO:0000256" key="6">
    <source>
        <dbReference type="ARBA" id="ARBA00022801"/>
    </source>
</evidence>
<evidence type="ECO:0000313" key="13">
    <source>
        <dbReference type="Proteomes" id="UP000460751"/>
    </source>
</evidence>
<comment type="function">
    <text evidence="9 10">This protein specifically catalyzes the removal of signal peptides from prolipoproteins.</text>
</comment>
<dbReference type="OrthoDB" id="9810259at2"/>
<evidence type="ECO:0000256" key="10">
    <source>
        <dbReference type="RuleBase" id="RU000594"/>
    </source>
</evidence>
<feature type="active site" evidence="9">
    <location>
        <position position="130"/>
    </location>
</feature>
<keyword evidence="13" id="KW-1185">Reference proteome</keyword>
<keyword evidence="12" id="KW-0449">Lipoprotein</keyword>
<reference evidence="12 13" key="1">
    <citation type="submission" date="2019-11" db="EMBL/GenBank/DDBJ databases">
        <title>Genome sequences of 17 halophilic strains isolated from different environments.</title>
        <authorList>
            <person name="Furrow R.E."/>
        </authorList>
    </citation>
    <scope>NUCLEOTIDE SEQUENCE [LARGE SCALE GENOMIC DNA]</scope>
    <source>
        <strain evidence="12 13">22507_15_FS</strain>
    </source>
</reference>
<evidence type="ECO:0000256" key="9">
    <source>
        <dbReference type="HAMAP-Rule" id="MF_00161"/>
    </source>
</evidence>
<dbReference type="Proteomes" id="UP000460751">
    <property type="component" value="Unassembled WGS sequence"/>
</dbReference>
<dbReference type="InterPro" id="IPR001872">
    <property type="entry name" value="Peptidase_A8"/>
</dbReference>
<dbReference type="PRINTS" id="PR00781">
    <property type="entry name" value="LIPOSIGPTASE"/>
</dbReference>
<dbReference type="HAMAP" id="MF_00161">
    <property type="entry name" value="LspA"/>
    <property type="match status" value="1"/>
</dbReference>
<comment type="similarity">
    <text evidence="1 9 11">Belongs to the peptidase A8 family.</text>
</comment>
<dbReference type="EMBL" id="WMEX01000007">
    <property type="protein sequence ID" value="MYL27747.1"/>
    <property type="molecule type" value="Genomic_DNA"/>
</dbReference>
<keyword evidence="8 9" id="KW-0472">Membrane</keyword>
<feature type="transmembrane region" description="Helical" evidence="9">
    <location>
        <begin position="140"/>
        <end position="164"/>
    </location>
</feature>
<comment type="catalytic activity">
    <reaction evidence="9 10">
        <text>Release of signal peptides from bacterial membrane prolipoproteins. Hydrolyzes -Xaa-Yaa-Zaa-|-(S,diacylglyceryl)Cys-, in which Xaa is hydrophobic (preferably Leu), and Yaa (Ala or Ser) and Zaa (Gly or Ala) have small, neutral side chains.</text>
        <dbReference type="EC" id="3.4.23.36"/>
    </reaction>
</comment>
<feature type="transmembrane region" description="Helical" evidence="9">
    <location>
        <begin position="102"/>
        <end position="120"/>
    </location>
</feature>
<dbReference type="Pfam" id="PF01252">
    <property type="entry name" value="Peptidase_A8"/>
    <property type="match status" value="1"/>
</dbReference>
<evidence type="ECO:0000256" key="5">
    <source>
        <dbReference type="ARBA" id="ARBA00022750"/>
    </source>
</evidence>
<keyword evidence="7 9" id="KW-1133">Transmembrane helix</keyword>
<feature type="transmembrane region" description="Helical" evidence="9">
    <location>
        <begin position="20"/>
        <end position="41"/>
    </location>
</feature>
<evidence type="ECO:0000256" key="7">
    <source>
        <dbReference type="ARBA" id="ARBA00022989"/>
    </source>
</evidence>
<evidence type="ECO:0000256" key="2">
    <source>
        <dbReference type="ARBA" id="ARBA00022475"/>
    </source>
</evidence>
<protein>
    <recommendedName>
        <fullName evidence="9">Lipoprotein signal peptidase</fullName>
        <ecNumber evidence="9">3.4.23.36</ecNumber>
    </recommendedName>
    <alternativeName>
        <fullName evidence="9">Prolipoprotein signal peptidase</fullName>
    </alternativeName>
    <alternativeName>
        <fullName evidence="9">Signal peptidase II</fullName>
        <shortName evidence="9">SPase II</shortName>
    </alternativeName>
</protein>
<gene>
    <name evidence="9" type="primary">lspA</name>
    <name evidence="12" type="ORF">GLW01_13205</name>
</gene>
<accession>A0A9X5B732</accession>
<dbReference type="EC" id="3.4.23.36" evidence="9"/>
<organism evidence="12 13">
    <name type="scientific">Vreelandella halophila</name>
    <dbReference type="NCBI Taxonomy" id="86177"/>
    <lineage>
        <taxon>Bacteria</taxon>
        <taxon>Pseudomonadati</taxon>
        <taxon>Pseudomonadota</taxon>
        <taxon>Gammaproteobacteria</taxon>
        <taxon>Oceanospirillales</taxon>
        <taxon>Halomonadaceae</taxon>
        <taxon>Vreelandella</taxon>
    </lineage>
</organism>
<dbReference type="GO" id="GO:0006508">
    <property type="term" value="P:proteolysis"/>
    <property type="evidence" value="ECO:0007669"/>
    <property type="project" value="UniProtKB-KW"/>
</dbReference>
<proteinExistence type="inferred from homology"/>
<evidence type="ECO:0000256" key="3">
    <source>
        <dbReference type="ARBA" id="ARBA00022670"/>
    </source>
</evidence>
<dbReference type="PANTHER" id="PTHR33695">
    <property type="entry name" value="LIPOPROTEIN SIGNAL PEPTIDASE"/>
    <property type="match status" value="1"/>
</dbReference>
<keyword evidence="3 9" id="KW-0645">Protease</keyword>
<evidence type="ECO:0000256" key="4">
    <source>
        <dbReference type="ARBA" id="ARBA00022692"/>
    </source>
</evidence>
<keyword evidence="4 9" id="KW-0812">Transmembrane</keyword>
<sequence>MAKNGGLRNGMLTPLARNGLIIAAFIVIADLTTKAAATAMLDYGEANVVLPFFNLTLLHNTGAAFSFLSEGAGWQRWLFVSLAVVISGVLVVWLTRLKRHETWLGIALAFVLGGAVGNLYDRVVHGYVVDFFHFHWAGYHFPAFNVADSFITVGAIMLLLDLFISGEQGDSGSQQKGNRQ</sequence>
<keyword evidence="2 9" id="KW-1003">Cell membrane</keyword>
<name>A0A9X5B732_9GAMM</name>
<dbReference type="GO" id="GO:0004190">
    <property type="term" value="F:aspartic-type endopeptidase activity"/>
    <property type="evidence" value="ECO:0007669"/>
    <property type="project" value="UniProtKB-UniRule"/>
</dbReference>
<comment type="subcellular location">
    <subcellularLocation>
        <location evidence="9">Cell membrane</location>
        <topology evidence="9">Multi-pass membrane protein</topology>
    </subcellularLocation>
</comment>
<feature type="transmembrane region" description="Helical" evidence="9">
    <location>
        <begin position="74"/>
        <end position="95"/>
    </location>
</feature>
<comment type="caution">
    <text evidence="12">The sequence shown here is derived from an EMBL/GenBank/DDBJ whole genome shotgun (WGS) entry which is preliminary data.</text>
</comment>
<evidence type="ECO:0000313" key="12">
    <source>
        <dbReference type="EMBL" id="MYL27747.1"/>
    </source>
</evidence>
<feature type="active site" evidence="9">
    <location>
        <position position="148"/>
    </location>
</feature>
<evidence type="ECO:0000256" key="11">
    <source>
        <dbReference type="RuleBase" id="RU004181"/>
    </source>
</evidence>
<evidence type="ECO:0000256" key="8">
    <source>
        <dbReference type="ARBA" id="ARBA00023136"/>
    </source>
</evidence>
<dbReference type="AlphaFoldDB" id="A0A9X5B732"/>
<dbReference type="GO" id="GO:0005886">
    <property type="term" value="C:plasma membrane"/>
    <property type="evidence" value="ECO:0007669"/>
    <property type="project" value="UniProtKB-SubCell"/>
</dbReference>
<dbReference type="PANTHER" id="PTHR33695:SF1">
    <property type="entry name" value="LIPOPROTEIN SIGNAL PEPTIDASE"/>
    <property type="match status" value="1"/>
</dbReference>
<keyword evidence="6 9" id="KW-0378">Hydrolase</keyword>
<evidence type="ECO:0000256" key="1">
    <source>
        <dbReference type="ARBA" id="ARBA00006139"/>
    </source>
</evidence>